<evidence type="ECO:0000313" key="2">
    <source>
        <dbReference type="Proteomes" id="UP000007013"/>
    </source>
</evidence>
<dbReference type="Proteomes" id="UP000007013">
    <property type="component" value="Chromosome"/>
</dbReference>
<dbReference type="AlphaFoldDB" id="B1ZY25"/>
<organism evidence="1 2">
    <name type="scientific">Opitutus terrae (strain DSM 11246 / JCM 15787 / PB90-1)</name>
    <dbReference type="NCBI Taxonomy" id="452637"/>
    <lineage>
        <taxon>Bacteria</taxon>
        <taxon>Pseudomonadati</taxon>
        <taxon>Verrucomicrobiota</taxon>
        <taxon>Opitutia</taxon>
        <taxon>Opitutales</taxon>
        <taxon>Opitutaceae</taxon>
        <taxon>Opitutus</taxon>
    </lineage>
</organism>
<proteinExistence type="predicted"/>
<name>B1ZY25_OPITP</name>
<keyword evidence="2" id="KW-1185">Reference proteome</keyword>
<evidence type="ECO:0000313" key="1">
    <source>
        <dbReference type="EMBL" id="ACB75224.1"/>
    </source>
</evidence>
<dbReference type="HOGENOM" id="CLU_1303877_0_0_0"/>
<gene>
    <name evidence="1" type="ordered locus">Oter_1941</name>
</gene>
<dbReference type="STRING" id="452637.Oter_1941"/>
<dbReference type="RefSeq" id="WP_012374761.1">
    <property type="nucleotide sequence ID" value="NC_010571.1"/>
</dbReference>
<dbReference type="KEGG" id="ote:Oter_1941"/>
<dbReference type="EMBL" id="CP001032">
    <property type="protein sequence ID" value="ACB75224.1"/>
    <property type="molecule type" value="Genomic_DNA"/>
</dbReference>
<protein>
    <submittedName>
        <fullName evidence="1">Uncharacterized protein</fullName>
    </submittedName>
</protein>
<accession>B1ZY25</accession>
<reference evidence="1 2" key="1">
    <citation type="journal article" date="2011" name="J. Bacteriol.">
        <title>Genome sequence of the verrucomicrobium Opitutus terrae PB90-1, an abundant inhabitant of rice paddy soil ecosystems.</title>
        <authorList>
            <person name="van Passel M.W."/>
            <person name="Kant R."/>
            <person name="Palva A."/>
            <person name="Copeland A."/>
            <person name="Lucas S."/>
            <person name="Lapidus A."/>
            <person name="Glavina del Rio T."/>
            <person name="Pitluck S."/>
            <person name="Goltsman E."/>
            <person name="Clum A."/>
            <person name="Sun H."/>
            <person name="Schmutz J."/>
            <person name="Larimer F.W."/>
            <person name="Land M.L."/>
            <person name="Hauser L."/>
            <person name="Kyrpides N."/>
            <person name="Mikhailova N."/>
            <person name="Richardson P.P."/>
            <person name="Janssen P.H."/>
            <person name="de Vos W.M."/>
            <person name="Smidt H."/>
        </authorList>
    </citation>
    <scope>NUCLEOTIDE SEQUENCE [LARGE SCALE GENOMIC DNA]</scope>
    <source>
        <strain evidence="2">DSM 11246 / JCM 15787 / PB90-1</strain>
    </source>
</reference>
<sequence>MSSRNDRTGYGVGLACGLKLAESRVGEMLPTWIEQNSRQFFRAMLGVYSLVENAAASRVVVLDPKVSTPEFRLDLAAGVRNTAHWPGATIRLYDILGLRVEMEHFCKYHVDWLNRDGAESVVGRELTFQEAFTVMQDMRSLQFAAMAANTTAEAEYLPETAQKVGGAMIRSALMWVLGTTTISEQSMAEVSQIVEVTSEIAQVSCRLIVGS</sequence>